<dbReference type="RefSeq" id="WP_094120881.1">
    <property type="nucleotide sequence ID" value="NZ_MLFN01000028.1"/>
</dbReference>
<dbReference type="EMBL" id="MLFN01000028">
    <property type="protein sequence ID" value="ORM52617.1"/>
    <property type="molecule type" value="Genomic_DNA"/>
</dbReference>
<dbReference type="AlphaFoldDB" id="A0A1X1BVQ5"/>
<accession>A0A1X1BVQ5</accession>
<evidence type="ECO:0000313" key="1">
    <source>
        <dbReference type="EMBL" id="ORM52617.1"/>
    </source>
</evidence>
<name>A0A1X1BVQ5_9GAMM</name>
<evidence type="ECO:0000313" key="2">
    <source>
        <dbReference type="Proteomes" id="UP000193933"/>
    </source>
</evidence>
<gene>
    <name evidence="1" type="ORF">HA41_11065</name>
</gene>
<organism evidence="1 2">
    <name type="scientific">Pantoea conspicua</name>
    <dbReference type="NCBI Taxonomy" id="472705"/>
    <lineage>
        <taxon>Bacteria</taxon>
        <taxon>Pseudomonadati</taxon>
        <taxon>Pseudomonadota</taxon>
        <taxon>Gammaproteobacteria</taxon>
        <taxon>Enterobacterales</taxon>
        <taxon>Erwiniaceae</taxon>
        <taxon>Pantoea</taxon>
    </lineage>
</organism>
<proteinExistence type="predicted"/>
<comment type="caution">
    <text evidence="1">The sequence shown here is derived from an EMBL/GenBank/DDBJ whole genome shotgun (WGS) entry which is preliminary data.</text>
</comment>
<keyword evidence="2" id="KW-1185">Reference proteome</keyword>
<sequence length="60" mass="6965">MKRLLPKLKIFRARYPETASAVLMLLKDERIATRRRFTRALPDTSTHVIRGTLLDLQKTG</sequence>
<dbReference type="Proteomes" id="UP000193933">
    <property type="component" value="Unassembled WGS sequence"/>
</dbReference>
<reference evidence="1 2" key="1">
    <citation type="journal article" date="2017" name="Antonie Van Leeuwenhoek">
        <title>Phylogenomic resolution of the bacterial genus Pantoea and its relationship with Erwinia and Tatumella.</title>
        <authorList>
            <person name="Palmer M."/>
            <person name="Steenkamp E.T."/>
            <person name="Coetzee M.P."/>
            <person name="Chan W.Y."/>
            <person name="van Zyl E."/>
            <person name="De Maayer P."/>
            <person name="Coutinho T.A."/>
            <person name="Blom J."/>
            <person name="Smits T.H."/>
            <person name="Duffy B."/>
            <person name="Venter S.N."/>
        </authorList>
    </citation>
    <scope>NUCLEOTIDE SEQUENCE [LARGE SCALE GENOMIC DNA]</scope>
    <source>
        <strain evidence="1 2">LMG 24534</strain>
    </source>
</reference>
<protein>
    <submittedName>
        <fullName evidence="1">Uncharacterized protein</fullName>
    </submittedName>
</protein>